<dbReference type="Gene3D" id="1.20.1050.10">
    <property type="match status" value="1"/>
</dbReference>
<dbReference type="SFLD" id="SFLDG00358">
    <property type="entry name" value="Main_(cytGST)"/>
    <property type="match status" value="1"/>
</dbReference>
<keyword evidence="2" id="KW-0808">Transferase</keyword>
<dbReference type="InterPro" id="IPR054416">
    <property type="entry name" value="GST_UstS-like_C"/>
</dbReference>
<dbReference type="RefSeq" id="WP_171702327.1">
    <property type="nucleotide sequence ID" value="NZ_JABFHI010000003.1"/>
</dbReference>
<dbReference type="InterPro" id="IPR004045">
    <property type="entry name" value="Glutathione_S-Trfase_N"/>
</dbReference>
<evidence type="ECO:0000313" key="2">
    <source>
        <dbReference type="EMBL" id="NOG31864.1"/>
    </source>
</evidence>
<feature type="domain" description="GST N-terminal" evidence="1">
    <location>
        <begin position="8"/>
        <end position="84"/>
    </location>
</feature>
<dbReference type="AlphaFoldDB" id="A0A7Y3U052"/>
<evidence type="ECO:0000259" key="1">
    <source>
        <dbReference type="PROSITE" id="PS50404"/>
    </source>
</evidence>
<protein>
    <submittedName>
        <fullName evidence="2">Glutathione S-transferase family protein</fullName>
    </submittedName>
</protein>
<dbReference type="SUPFAM" id="SSF47616">
    <property type="entry name" value="GST C-terminal domain-like"/>
    <property type="match status" value="1"/>
</dbReference>
<sequence length="237" mass="26702">MARVLYDLYGRDEQLRFSPYCWRVRMALAHKGLDVEVKPWRFQQKDAIAFANTDKVPVLCDGDQVVADSFAIMRYLDDAYPETPAVLGSGVSYQRALLFCHFVDRQISPALFRIVALDLLAAIHPDDRDYFRATREARFGCTLEEFHSPEQGQALLYKALAPVREVLRTSPFLDGETPSGADYLLFGSVMWANIVSRQAPVIEEPLVGDWFKRLCAAHNGLGDQALTVRDLGDEQSA</sequence>
<dbReference type="PROSITE" id="PS50404">
    <property type="entry name" value="GST_NTER"/>
    <property type="match status" value="1"/>
</dbReference>
<dbReference type="Proteomes" id="UP000588806">
    <property type="component" value="Unassembled WGS sequence"/>
</dbReference>
<keyword evidence="3" id="KW-1185">Reference proteome</keyword>
<evidence type="ECO:0000313" key="3">
    <source>
        <dbReference type="Proteomes" id="UP000588806"/>
    </source>
</evidence>
<name>A0A7Y3U052_9GAMM</name>
<dbReference type="InterPro" id="IPR036249">
    <property type="entry name" value="Thioredoxin-like_sf"/>
</dbReference>
<accession>A0A7Y3U052</accession>
<dbReference type="Pfam" id="PF13417">
    <property type="entry name" value="GST_N_3"/>
    <property type="match status" value="1"/>
</dbReference>
<dbReference type="Pfam" id="PF22041">
    <property type="entry name" value="GST_C_7"/>
    <property type="match status" value="1"/>
</dbReference>
<dbReference type="InterPro" id="IPR050983">
    <property type="entry name" value="GST_Omega/HSP26"/>
</dbReference>
<dbReference type="PANTHER" id="PTHR43968:SF6">
    <property type="entry name" value="GLUTATHIONE S-TRANSFERASE OMEGA"/>
    <property type="match status" value="1"/>
</dbReference>
<reference evidence="2 3" key="2">
    <citation type="submission" date="2020-06" db="EMBL/GenBank/DDBJ databases">
        <title>Halomonas songnenensis sp. nov., a moderately halophilic bacterium isolated from saline and alkaline soils.</title>
        <authorList>
            <person name="Jiang J."/>
            <person name="Pan Y."/>
        </authorList>
    </citation>
    <scope>NUCLEOTIDE SEQUENCE [LARGE SCALE GENOMIC DNA]</scope>
    <source>
        <strain evidence="2 3">TBZ9</strain>
    </source>
</reference>
<dbReference type="SFLD" id="SFLDS00019">
    <property type="entry name" value="Glutathione_Transferase_(cytos"/>
    <property type="match status" value="1"/>
</dbReference>
<dbReference type="GO" id="GO:0016740">
    <property type="term" value="F:transferase activity"/>
    <property type="evidence" value="ECO:0007669"/>
    <property type="project" value="UniProtKB-KW"/>
</dbReference>
<dbReference type="SUPFAM" id="SSF52833">
    <property type="entry name" value="Thioredoxin-like"/>
    <property type="match status" value="1"/>
</dbReference>
<comment type="caution">
    <text evidence="2">The sequence shown here is derived from an EMBL/GenBank/DDBJ whole genome shotgun (WGS) entry which is preliminary data.</text>
</comment>
<reference evidence="2 3" key="1">
    <citation type="submission" date="2020-05" db="EMBL/GenBank/DDBJ databases">
        <authorList>
            <person name="Ruan W."/>
            <person name="Jeon C.O."/>
            <person name="Chun B.H."/>
        </authorList>
    </citation>
    <scope>NUCLEOTIDE SEQUENCE [LARGE SCALE GENOMIC DNA]</scope>
    <source>
        <strain evidence="2 3">TBZ9</strain>
    </source>
</reference>
<dbReference type="InterPro" id="IPR036282">
    <property type="entry name" value="Glutathione-S-Trfase_C_sf"/>
</dbReference>
<dbReference type="GO" id="GO:0005737">
    <property type="term" value="C:cytoplasm"/>
    <property type="evidence" value="ECO:0007669"/>
    <property type="project" value="TreeGrafter"/>
</dbReference>
<dbReference type="PANTHER" id="PTHR43968">
    <property type="match status" value="1"/>
</dbReference>
<dbReference type="EMBL" id="JABFHI010000003">
    <property type="protein sequence ID" value="NOG31864.1"/>
    <property type="molecule type" value="Genomic_DNA"/>
</dbReference>
<organism evidence="2 3">
    <name type="scientific">Vreelandella azerica</name>
    <dbReference type="NCBI Taxonomy" id="2732867"/>
    <lineage>
        <taxon>Bacteria</taxon>
        <taxon>Pseudomonadati</taxon>
        <taxon>Pseudomonadota</taxon>
        <taxon>Gammaproteobacteria</taxon>
        <taxon>Oceanospirillales</taxon>
        <taxon>Halomonadaceae</taxon>
        <taxon>Vreelandella</taxon>
    </lineage>
</organism>
<gene>
    <name evidence="2" type="ORF">HLB35_08965</name>
</gene>
<proteinExistence type="predicted"/>
<dbReference type="Gene3D" id="3.40.30.10">
    <property type="entry name" value="Glutaredoxin"/>
    <property type="match status" value="1"/>
</dbReference>
<dbReference type="InterPro" id="IPR040079">
    <property type="entry name" value="Glutathione_S-Trfase"/>
</dbReference>